<evidence type="ECO:0000313" key="9">
    <source>
        <dbReference type="EMBL" id="TXC81774.1"/>
    </source>
</evidence>
<dbReference type="GO" id="GO:0006783">
    <property type="term" value="P:heme biosynthetic process"/>
    <property type="evidence" value="ECO:0007669"/>
    <property type="project" value="UniProtKB-UniRule"/>
</dbReference>
<comment type="catalytic activity">
    <reaction evidence="6">
        <text>Fe-coproporphyrin III + 2 H(+) = coproporphyrin III + Fe(2+)</text>
        <dbReference type="Rhea" id="RHEA:49572"/>
        <dbReference type="ChEBI" id="CHEBI:15378"/>
        <dbReference type="ChEBI" id="CHEBI:29033"/>
        <dbReference type="ChEBI" id="CHEBI:68438"/>
        <dbReference type="ChEBI" id="CHEBI:131725"/>
        <dbReference type="EC" id="4.99.1.9"/>
    </reaction>
    <physiologicalReaction direction="right-to-left" evidence="6">
        <dbReference type="Rhea" id="RHEA:49574"/>
    </physiologicalReaction>
</comment>
<comment type="pathway">
    <text evidence="7">Porphyrin-containing compound metabolism; protoheme biosynthesis; protoheme from protoporphyrin-IX: step 1/1.</text>
</comment>
<name>A0A5C6VAD3_9FLAO</name>
<dbReference type="NCBIfam" id="TIGR00109">
    <property type="entry name" value="hemH"/>
    <property type="match status" value="1"/>
</dbReference>
<dbReference type="GO" id="GO:0004325">
    <property type="term" value="F:ferrochelatase activity"/>
    <property type="evidence" value="ECO:0007669"/>
    <property type="project" value="UniProtKB-UniRule"/>
</dbReference>
<evidence type="ECO:0000256" key="4">
    <source>
        <dbReference type="ARBA" id="ARBA00023239"/>
    </source>
</evidence>
<keyword evidence="2 7" id="KW-0408">Iron</keyword>
<comment type="function">
    <text evidence="7">Catalyzes the ferrous insertion into protoporphyrin IX.</text>
</comment>
<dbReference type="CDD" id="cd03411">
    <property type="entry name" value="Ferrochelatase_N"/>
    <property type="match status" value="1"/>
</dbReference>
<evidence type="ECO:0000256" key="1">
    <source>
        <dbReference type="ARBA" id="ARBA00007718"/>
    </source>
</evidence>
<dbReference type="InterPro" id="IPR033644">
    <property type="entry name" value="Ferrochelatase_C"/>
</dbReference>
<comment type="caution">
    <text evidence="9">The sequence shown here is derived from an EMBL/GenBank/DDBJ whole genome shotgun (WGS) entry which is preliminary data.</text>
</comment>
<comment type="catalytic activity">
    <reaction evidence="7">
        <text>heme b + 2 H(+) = protoporphyrin IX + Fe(2+)</text>
        <dbReference type="Rhea" id="RHEA:22584"/>
        <dbReference type="ChEBI" id="CHEBI:15378"/>
        <dbReference type="ChEBI" id="CHEBI:29033"/>
        <dbReference type="ChEBI" id="CHEBI:57306"/>
        <dbReference type="ChEBI" id="CHEBI:60344"/>
        <dbReference type="EC" id="4.98.1.1"/>
    </reaction>
</comment>
<protein>
    <recommendedName>
        <fullName evidence="7">Ferrochelatase</fullName>
        <ecNumber evidence="7">4.98.1.1</ecNumber>
    </recommendedName>
    <alternativeName>
        <fullName evidence="7">Heme synthase</fullName>
    </alternativeName>
    <alternativeName>
        <fullName evidence="7">Protoheme ferro-lyase</fullName>
    </alternativeName>
</protein>
<dbReference type="InterPro" id="IPR001015">
    <property type="entry name" value="Ferrochelatase"/>
</dbReference>
<evidence type="ECO:0000256" key="6">
    <source>
        <dbReference type="ARBA" id="ARBA00024536"/>
    </source>
</evidence>
<dbReference type="Pfam" id="PF00762">
    <property type="entry name" value="Ferrochelatase"/>
    <property type="match status" value="1"/>
</dbReference>
<dbReference type="PANTHER" id="PTHR11108">
    <property type="entry name" value="FERROCHELATASE"/>
    <property type="match status" value="1"/>
</dbReference>
<dbReference type="AlphaFoldDB" id="A0A5C6VAD3"/>
<keyword evidence="4 7" id="KW-0456">Lyase</keyword>
<comment type="similarity">
    <text evidence="1 7 8">Belongs to the ferrochelatase family.</text>
</comment>
<dbReference type="EC" id="4.98.1.1" evidence="7"/>
<dbReference type="Gene3D" id="3.40.50.1400">
    <property type="match status" value="2"/>
</dbReference>
<proteinExistence type="inferred from homology"/>
<evidence type="ECO:0000256" key="2">
    <source>
        <dbReference type="ARBA" id="ARBA00023004"/>
    </source>
</evidence>
<dbReference type="EMBL" id="VORB01000003">
    <property type="protein sequence ID" value="TXC81774.1"/>
    <property type="molecule type" value="Genomic_DNA"/>
</dbReference>
<evidence type="ECO:0000256" key="7">
    <source>
        <dbReference type="HAMAP-Rule" id="MF_00323"/>
    </source>
</evidence>
<evidence type="ECO:0000313" key="10">
    <source>
        <dbReference type="Proteomes" id="UP000321168"/>
    </source>
</evidence>
<dbReference type="InterPro" id="IPR033659">
    <property type="entry name" value="Ferrochelatase_N"/>
</dbReference>
<dbReference type="OrthoDB" id="9809741at2"/>
<organism evidence="9 10">
    <name type="scientific">Luteibaculum oceani</name>
    <dbReference type="NCBI Taxonomy" id="1294296"/>
    <lineage>
        <taxon>Bacteria</taxon>
        <taxon>Pseudomonadati</taxon>
        <taxon>Bacteroidota</taxon>
        <taxon>Flavobacteriia</taxon>
        <taxon>Flavobacteriales</taxon>
        <taxon>Luteibaculaceae</taxon>
        <taxon>Luteibaculum</taxon>
    </lineage>
</organism>
<dbReference type="GO" id="GO:0005737">
    <property type="term" value="C:cytoplasm"/>
    <property type="evidence" value="ECO:0007669"/>
    <property type="project" value="UniProtKB-SubCell"/>
</dbReference>
<comment type="subcellular location">
    <subcellularLocation>
        <location evidence="7">Cytoplasm</location>
    </subcellularLocation>
</comment>
<accession>A0A5C6VAD3</accession>
<evidence type="ECO:0000256" key="5">
    <source>
        <dbReference type="ARBA" id="ARBA00023244"/>
    </source>
</evidence>
<feature type="binding site" evidence="7">
    <location>
        <position position="192"/>
    </location>
    <ligand>
        <name>Fe(2+)</name>
        <dbReference type="ChEBI" id="CHEBI:29033"/>
    </ligand>
</feature>
<reference evidence="9 10" key="1">
    <citation type="submission" date="2019-08" db="EMBL/GenBank/DDBJ databases">
        <title>Genome of Luteibaculum oceani JCM 18817.</title>
        <authorList>
            <person name="Bowman J.P."/>
        </authorList>
    </citation>
    <scope>NUCLEOTIDE SEQUENCE [LARGE SCALE GENOMIC DNA]</scope>
    <source>
        <strain evidence="9 10">JCM 18817</strain>
    </source>
</reference>
<dbReference type="HAMAP" id="MF_00323">
    <property type="entry name" value="Ferrochelatase"/>
    <property type="match status" value="1"/>
</dbReference>
<dbReference type="UniPathway" id="UPA00252">
    <property type="reaction ID" value="UER00325"/>
</dbReference>
<keyword evidence="10" id="KW-1185">Reference proteome</keyword>
<keyword evidence="5 7" id="KW-0627">Porphyrin biosynthesis</keyword>
<evidence type="ECO:0000256" key="8">
    <source>
        <dbReference type="RuleBase" id="RU004185"/>
    </source>
</evidence>
<dbReference type="SUPFAM" id="SSF53800">
    <property type="entry name" value="Chelatase"/>
    <property type="match status" value="1"/>
</dbReference>
<keyword evidence="3 7" id="KW-0350">Heme biosynthesis</keyword>
<dbReference type="RefSeq" id="WP_147013809.1">
    <property type="nucleotide sequence ID" value="NZ_VORB01000003.1"/>
</dbReference>
<feature type="binding site" evidence="7">
    <location>
        <position position="292"/>
    </location>
    <ligand>
        <name>Fe(2+)</name>
        <dbReference type="ChEBI" id="CHEBI:29033"/>
    </ligand>
</feature>
<evidence type="ECO:0000256" key="3">
    <source>
        <dbReference type="ARBA" id="ARBA00023133"/>
    </source>
</evidence>
<keyword evidence="7" id="KW-0479">Metal-binding</keyword>
<keyword evidence="7" id="KW-0963">Cytoplasm</keyword>
<dbReference type="Proteomes" id="UP000321168">
    <property type="component" value="Unassembled WGS sequence"/>
</dbReference>
<sequence length="337" mass="38531">MKANKAVLLVNLGTPKAPTVGKVRKYLSQFLNDPRVIDINPVGRAVLVNGIIVPFRAPKSTKIYKELWTEEGSPLIIHGEKLKEKVQQQLGDEYVVELAMRYQEPSIPKVLEKIKSYNVKEILVLPLFPQYASSSTGSAIQAVMEVIKNWWVIPELKIVSQYFDRPDYIEAQAEAAAAYNHEDYDHVLFSYHGLPVRQVDKVYNEGLCSDHHCEDAYDRENQFCYKAACFETTRLIANRIGIPEEKYTIGFQSRLDKKWLTPFSDELVEEFAKKGHKKLLVFSPAFTADCLETTIEIGDEYDEIFKENGGEHLQLVPSLNSNPKWVDTVCNIIKERM</sequence>
<dbReference type="PANTHER" id="PTHR11108:SF1">
    <property type="entry name" value="FERROCHELATASE, MITOCHONDRIAL"/>
    <property type="match status" value="1"/>
</dbReference>
<dbReference type="CDD" id="cd00419">
    <property type="entry name" value="Ferrochelatase_C"/>
    <property type="match status" value="1"/>
</dbReference>
<dbReference type="GO" id="GO:0046872">
    <property type="term" value="F:metal ion binding"/>
    <property type="evidence" value="ECO:0007669"/>
    <property type="project" value="UniProtKB-KW"/>
</dbReference>
<gene>
    <name evidence="7" type="primary">hemH</name>
    <name evidence="9" type="ORF">FRX97_04455</name>
</gene>